<name>A0A9I9CKC3_CUCME</name>
<dbReference type="Gramene" id="MELO3C004970.2.1">
    <property type="protein sequence ID" value="MELO3C004970.2.1"/>
    <property type="gene ID" value="MELO3C004970.2"/>
</dbReference>
<dbReference type="AlphaFoldDB" id="A0A9I9CKC3"/>
<protein>
    <submittedName>
        <fullName evidence="1">Uncharacterized protein</fullName>
    </submittedName>
</protein>
<reference evidence="1" key="1">
    <citation type="submission" date="2023-03" db="UniProtKB">
        <authorList>
            <consortium name="EnsemblPlants"/>
        </authorList>
    </citation>
    <scope>IDENTIFICATION</scope>
</reference>
<evidence type="ECO:0000313" key="1">
    <source>
        <dbReference type="EnsemblPlants" id="MELO3C004970.2.1"/>
    </source>
</evidence>
<organism evidence="1">
    <name type="scientific">Cucumis melo</name>
    <name type="common">Muskmelon</name>
    <dbReference type="NCBI Taxonomy" id="3656"/>
    <lineage>
        <taxon>Eukaryota</taxon>
        <taxon>Viridiplantae</taxon>
        <taxon>Streptophyta</taxon>
        <taxon>Embryophyta</taxon>
        <taxon>Tracheophyta</taxon>
        <taxon>Spermatophyta</taxon>
        <taxon>Magnoliopsida</taxon>
        <taxon>eudicotyledons</taxon>
        <taxon>Gunneridae</taxon>
        <taxon>Pentapetalae</taxon>
        <taxon>rosids</taxon>
        <taxon>fabids</taxon>
        <taxon>Cucurbitales</taxon>
        <taxon>Cucurbitaceae</taxon>
        <taxon>Benincaseae</taxon>
        <taxon>Cucumis</taxon>
    </lineage>
</organism>
<accession>A0A9I9CKC3</accession>
<sequence>MGDVEGSPGSSMHGVTGREQTFAFSVASPIVPTDTTAKFALPVDSEHKAKVFRLWRVASAPTPPNTTPSHV</sequence>
<dbReference type="EnsemblPlants" id="MELO3C004970.2.1">
    <property type="protein sequence ID" value="MELO3C004970.2.1"/>
    <property type="gene ID" value="MELO3C004970.2"/>
</dbReference>
<proteinExistence type="predicted"/>